<dbReference type="OrthoDB" id="9804312at2"/>
<name>A0A2Y9B9L5_9FIRM</name>
<dbReference type="EMBL" id="QGDL01000002">
    <property type="protein sequence ID" value="PWJ31352.1"/>
    <property type="molecule type" value="Genomic_DNA"/>
</dbReference>
<dbReference type="InterPro" id="IPR013216">
    <property type="entry name" value="Methyltransf_11"/>
</dbReference>
<dbReference type="GO" id="GO:0008168">
    <property type="term" value="F:methyltransferase activity"/>
    <property type="evidence" value="ECO:0007669"/>
    <property type="project" value="UniProtKB-KW"/>
</dbReference>
<proteinExistence type="predicted"/>
<dbReference type="PANTHER" id="PTHR43861:SF1">
    <property type="entry name" value="TRANS-ACONITATE 2-METHYLTRANSFERASE"/>
    <property type="match status" value="1"/>
</dbReference>
<accession>A0A2Y9B9L5</accession>
<evidence type="ECO:0000259" key="1">
    <source>
        <dbReference type="Pfam" id="PF08241"/>
    </source>
</evidence>
<dbReference type="Proteomes" id="UP000245845">
    <property type="component" value="Unassembled WGS sequence"/>
</dbReference>
<gene>
    <name evidence="2" type="ORF">A8806_102208</name>
</gene>
<dbReference type="InterPro" id="IPR029063">
    <property type="entry name" value="SAM-dependent_MTases_sf"/>
</dbReference>
<sequence length="196" mass="22169">MEDKTLEYYEKYAEDFYRGTVYADVTQLYQMFLDRLPLKARILDLGCGSGRDSKYFKELGYEVTAIDGSPELCRLASLNIGQQVICTRFTEINYQNAFDGIWACASLLHVPAGEINAVLEKINKALVPKGILYASFKYGNGERTKDGRYFNDCTEEKAAALLADSGGWSSWSYYITKDVRTGRGEEVWLNIIAVKE</sequence>
<organism evidence="2 3">
    <name type="scientific">Faecalicatena orotica</name>
    <dbReference type="NCBI Taxonomy" id="1544"/>
    <lineage>
        <taxon>Bacteria</taxon>
        <taxon>Bacillati</taxon>
        <taxon>Bacillota</taxon>
        <taxon>Clostridia</taxon>
        <taxon>Lachnospirales</taxon>
        <taxon>Lachnospiraceae</taxon>
        <taxon>Faecalicatena</taxon>
    </lineage>
</organism>
<protein>
    <submittedName>
        <fullName evidence="2">Methyltransferase family protein</fullName>
    </submittedName>
</protein>
<keyword evidence="2" id="KW-0808">Transferase</keyword>
<feature type="domain" description="Methyltransferase type 11" evidence="1">
    <location>
        <begin position="43"/>
        <end position="133"/>
    </location>
</feature>
<dbReference type="GO" id="GO:0032259">
    <property type="term" value="P:methylation"/>
    <property type="evidence" value="ECO:0007669"/>
    <property type="project" value="UniProtKB-KW"/>
</dbReference>
<keyword evidence="3" id="KW-1185">Reference proteome</keyword>
<dbReference type="AlphaFoldDB" id="A0A2Y9B9L5"/>
<comment type="caution">
    <text evidence="2">The sequence shown here is derived from an EMBL/GenBank/DDBJ whole genome shotgun (WGS) entry which is preliminary data.</text>
</comment>
<reference evidence="2 3" key="1">
    <citation type="submission" date="2018-05" db="EMBL/GenBank/DDBJ databases">
        <title>The Hungate 1000. A catalogue of reference genomes from the rumen microbiome.</title>
        <authorList>
            <person name="Kelly W."/>
        </authorList>
    </citation>
    <scope>NUCLEOTIDE SEQUENCE [LARGE SCALE GENOMIC DNA]</scope>
    <source>
        <strain evidence="2 3">NLAE-zl-C242</strain>
    </source>
</reference>
<dbReference type="PANTHER" id="PTHR43861">
    <property type="entry name" value="TRANS-ACONITATE 2-METHYLTRANSFERASE-RELATED"/>
    <property type="match status" value="1"/>
</dbReference>
<keyword evidence="2" id="KW-0489">Methyltransferase</keyword>
<dbReference type="CDD" id="cd02440">
    <property type="entry name" value="AdoMet_MTases"/>
    <property type="match status" value="1"/>
</dbReference>
<evidence type="ECO:0000313" key="3">
    <source>
        <dbReference type="Proteomes" id="UP000245845"/>
    </source>
</evidence>
<dbReference type="Pfam" id="PF08241">
    <property type="entry name" value="Methyltransf_11"/>
    <property type="match status" value="1"/>
</dbReference>
<dbReference type="RefSeq" id="WP_109730065.1">
    <property type="nucleotide sequence ID" value="NZ_BAAACK010000006.1"/>
</dbReference>
<dbReference type="SUPFAM" id="SSF53335">
    <property type="entry name" value="S-adenosyl-L-methionine-dependent methyltransferases"/>
    <property type="match status" value="1"/>
</dbReference>
<dbReference type="Gene3D" id="3.40.50.150">
    <property type="entry name" value="Vaccinia Virus protein VP39"/>
    <property type="match status" value="1"/>
</dbReference>
<evidence type="ECO:0000313" key="2">
    <source>
        <dbReference type="EMBL" id="PWJ31352.1"/>
    </source>
</evidence>